<evidence type="ECO:0000259" key="2">
    <source>
        <dbReference type="Pfam" id="PF02371"/>
    </source>
</evidence>
<dbReference type="Pfam" id="PF02371">
    <property type="entry name" value="Transposase_20"/>
    <property type="match status" value="1"/>
</dbReference>
<evidence type="ECO:0000313" key="3">
    <source>
        <dbReference type="EMBL" id="MBB5058127.1"/>
    </source>
</evidence>
<dbReference type="InterPro" id="IPR002525">
    <property type="entry name" value="Transp_IS110-like_N"/>
</dbReference>
<feature type="domain" description="Transposase IS116/IS110/IS902 C-terminal" evidence="2">
    <location>
        <begin position="285"/>
        <end position="367"/>
    </location>
</feature>
<keyword evidence="4" id="KW-1185">Reference proteome</keyword>
<dbReference type="PANTHER" id="PTHR33055:SF3">
    <property type="entry name" value="PUTATIVE TRANSPOSASE FOR IS117-RELATED"/>
    <property type="match status" value="1"/>
</dbReference>
<organism evidence="3 4">
    <name type="scientific">Granulicella aggregans</name>
    <dbReference type="NCBI Taxonomy" id="474949"/>
    <lineage>
        <taxon>Bacteria</taxon>
        <taxon>Pseudomonadati</taxon>
        <taxon>Acidobacteriota</taxon>
        <taxon>Terriglobia</taxon>
        <taxon>Terriglobales</taxon>
        <taxon>Acidobacteriaceae</taxon>
        <taxon>Granulicella</taxon>
    </lineage>
</organism>
<dbReference type="PANTHER" id="PTHR33055">
    <property type="entry name" value="TRANSPOSASE FOR INSERTION SEQUENCE ELEMENT IS1111A"/>
    <property type="match status" value="1"/>
</dbReference>
<comment type="caution">
    <text evidence="3">The sequence shown here is derived from an EMBL/GenBank/DDBJ whole genome shotgun (WGS) entry which is preliminary data.</text>
</comment>
<dbReference type="InterPro" id="IPR047650">
    <property type="entry name" value="Transpos_IS110"/>
</dbReference>
<evidence type="ECO:0000313" key="4">
    <source>
        <dbReference type="Proteomes" id="UP000540989"/>
    </source>
</evidence>
<proteinExistence type="predicted"/>
<accession>A0A7W8E406</accession>
<dbReference type="EMBL" id="JACHIP010000003">
    <property type="protein sequence ID" value="MBB5058127.1"/>
    <property type="molecule type" value="Genomic_DNA"/>
</dbReference>
<sequence>MEQSFQYFVGIDWGTQTHRVAALDGTGRPVEQYNADHSGEGLVTLVNKLKQRTACEPALVAIGIEVAWGALVETLVEAGFAVFSINPKQVDRFRDRFTVAGAKDDARDALVLASSLYTDRQSYRRVEIDSPELIRLRELSRFQDQLKVELRRVTNRLWQQLHRYYPQMLAISPAADDRLMWDLLEAAPTPAAGAKITSLRILRILRANRIRKVSVDEVHAALRTAPLVLAPGAAEAACEHVQLPLPQVRLLEEQLREVGNRIKCLLTVMTEANAGTNQPPCDAGLLLSIPGIGPAVAAAILTEASKPIRDRDYEALRCYAGTAPVTRQSGKRKTVGMRQACSPRLRNAVFYWATSSLCCDIRSRKHYDALRGAGHQHARALRGLADRLLGVLIALLKTQKHFDKARRDGTFAKNPLVVAPA</sequence>
<dbReference type="InterPro" id="IPR003346">
    <property type="entry name" value="Transposase_20"/>
</dbReference>
<reference evidence="3 4" key="1">
    <citation type="submission" date="2020-08" db="EMBL/GenBank/DDBJ databases">
        <title>Genomic Encyclopedia of Type Strains, Phase IV (KMG-V): Genome sequencing to study the core and pangenomes of soil and plant-associated prokaryotes.</title>
        <authorList>
            <person name="Whitman W."/>
        </authorList>
    </citation>
    <scope>NUCLEOTIDE SEQUENCE [LARGE SCALE GENOMIC DNA]</scope>
    <source>
        <strain evidence="3 4">M8UP14</strain>
    </source>
</reference>
<protein>
    <submittedName>
        <fullName evidence="3">Transposase</fullName>
    </submittedName>
</protein>
<name>A0A7W8E406_9BACT</name>
<dbReference type="GO" id="GO:0006313">
    <property type="term" value="P:DNA transposition"/>
    <property type="evidence" value="ECO:0007669"/>
    <property type="project" value="InterPro"/>
</dbReference>
<evidence type="ECO:0000259" key="1">
    <source>
        <dbReference type="Pfam" id="PF01548"/>
    </source>
</evidence>
<dbReference type="Proteomes" id="UP000540989">
    <property type="component" value="Unassembled WGS sequence"/>
</dbReference>
<dbReference type="AlphaFoldDB" id="A0A7W8E406"/>
<dbReference type="GO" id="GO:0003677">
    <property type="term" value="F:DNA binding"/>
    <property type="evidence" value="ECO:0007669"/>
    <property type="project" value="InterPro"/>
</dbReference>
<dbReference type="GO" id="GO:0004803">
    <property type="term" value="F:transposase activity"/>
    <property type="evidence" value="ECO:0007669"/>
    <property type="project" value="InterPro"/>
</dbReference>
<feature type="domain" description="Transposase IS110-like N-terminal" evidence="1">
    <location>
        <begin position="9"/>
        <end position="166"/>
    </location>
</feature>
<gene>
    <name evidence="3" type="ORF">HDF16_002833</name>
</gene>
<dbReference type="RefSeq" id="WP_184217398.1">
    <property type="nucleotide sequence ID" value="NZ_JACHIP010000003.1"/>
</dbReference>
<dbReference type="Pfam" id="PF01548">
    <property type="entry name" value="DEDD_Tnp_IS110"/>
    <property type="match status" value="1"/>
</dbReference>
<dbReference type="NCBIfam" id="NF033542">
    <property type="entry name" value="transpos_IS110"/>
    <property type="match status" value="1"/>
</dbReference>